<dbReference type="InterPro" id="IPR009118">
    <property type="entry name" value="AnnexinD_plant"/>
</dbReference>
<evidence type="ECO:0000256" key="1">
    <source>
        <dbReference type="ARBA" id="ARBA00022723"/>
    </source>
</evidence>
<dbReference type="Proteomes" id="UP000825729">
    <property type="component" value="Unassembled WGS sequence"/>
</dbReference>
<evidence type="ECO:0000256" key="2">
    <source>
        <dbReference type="ARBA" id="ARBA00022737"/>
    </source>
</evidence>
<dbReference type="PANTHER" id="PTHR10502">
    <property type="entry name" value="ANNEXIN"/>
    <property type="match status" value="1"/>
</dbReference>
<dbReference type="PROSITE" id="PS51897">
    <property type="entry name" value="ANNEXIN_2"/>
    <property type="match status" value="4"/>
</dbReference>
<keyword evidence="1 6" id="KW-0479">Metal-binding</keyword>
<evidence type="ECO:0000256" key="5">
    <source>
        <dbReference type="ARBA" id="ARBA00023302"/>
    </source>
</evidence>
<comment type="caution">
    <text evidence="8">The sequence shown here is derived from an EMBL/GenBank/DDBJ whole genome shotgun (WGS) entry which is preliminary data.</text>
</comment>
<evidence type="ECO:0000256" key="4">
    <source>
        <dbReference type="ARBA" id="ARBA00023216"/>
    </source>
</evidence>
<dbReference type="SUPFAM" id="SSF47874">
    <property type="entry name" value="Annexin"/>
    <property type="match status" value="1"/>
</dbReference>
<dbReference type="AlphaFoldDB" id="A0AAV7E4C2"/>
<dbReference type="PRINTS" id="PR00196">
    <property type="entry name" value="ANNEXIN"/>
</dbReference>
<feature type="binding site" evidence="6">
    <location>
        <position position="28"/>
    </location>
    <ligand>
        <name>Ca(2+)</name>
        <dbReference type="ChEBI" id="CHEBI:29108"/>
        <label>1</label>
    </ligand>
</feature>
<dbReference type="SMART" id="SM00335">
    <property type="entry name" value="ANX"/>
    <property type="match status" value="4"/>
</dbReference>
<dbReference type="GO" id="GO:0009409">
    <property type="term" value="P:response to cold"/>
    <property type="evidence" value="ECO:0007669"/>
    <property type="project" value="TreeGrafter"/>
</dbReference>
<evidence type="ECO:0000256" key="7">
    <source>
        <dbReference type="RuleBase" id="RU003540"/>
    </source>
</evidence>
<dbReference type="PROSITE" id="PS00223">
    <property type="entry name" value="ANNEXIN_1"/>
    <property type="match status" value="1"/>
</dbReference>
<feature type="binding site" evidence="6">
    <location>
        <position position="255"/>
    </location>
    <ligand>
        <name>Ca(2+)</name>
        <dbReference type="ChEBI" id="CHEBI:29108"/>
        <label>2</label>
    </ligand>
</feature>
<dbReference type="Pfam" id="PF00191">
    <property type="entry name" value="Annexin"/>
    <property type="match status" value="4"/>
</dbReference>
<evidence type="ECO:0000313" key="9">
    <source>
        <dbReference type="Proteomes" id="UP000825729"/>
    </source>
</evidence>
<dbReference type="GO" id="GO:0009651">
    <property type="term" value="P:response to salt stress"/>
    <property type="evidence" value="ECO:0007669"/>
    <property type="project" value="TreeGrafter"/>
</dbReference>
<dbReference type="InterPro" id="IPR018502">
    <property type="entry name" value="Annexin_repeat"/>
</dbReference>
<dbReference type="InterPro" id="IPR018252">
    <property type="entry name" value="Annexin_repeat_CS"/>
</dbReference>
<dbReference type="GO" id="GO:0005544">
    <property type="term" value="F:calcium-dependent phospholipid binding"/>
    <property type="evidence" value="ECO:0007669"/>
    <property type="project" value="UniProtKB-KW"/>
</dbReference>
<dbReference type="GO" id="GO:0009414">
    <property type="term" value="P:response to water deprivation"/>
    <property type="evidence" value="ECO:0007669"/>
    <property type="project" value="TreeGrafter"/>
</dbReference>
<dbReference type="GO" id="GO:0009408">
    <property type="term" value="P:response to heat"/>
    <property type="evidence" value="ECO:0007669"/>
    <property type="project" value="TreeGrafter"/>
</dbReference>
<dbReference type="EMBL" id="JAINDJ010000006">
    <property type="protein sequence ID" value="KAG9443693.1"/>
    <property type="molecule type" value="Genomic_DNA"/>
</dbReference>
<protein>
    <recommendedName>
        <fullName evidence="7">Annexin</fullName>
    </recommendedName>
</protein>
<gene>
    <name evidence="8" type="ORF">H6P81_015033</name>
</gene>
<dbReference type="FunFam" id="1.10.220.10:FF:000006">
    <property type="entry name" value="Annexin"/>
    <property type="match status" value="1"/>
</dbReference>
<keyword evidence="3 6" id="KW-0106">Calcium</keyword>
<feature type="binding site" evidence="6">
    <location>
        <position position="300"/>
    </location>
    <ligand>
        <name>Ca(2+)</name>
        <dbReference type="ChEBI" id="CHEBI:29108"/>
        <label>1</label>
    </ligand>
</feature>
<name>A0AAV7E4C2_ARIFI</name>
<dbReference type="FunFam" id="1.10.220.10:FF:000008">
    <property type="entry name" value="Annexin"/>
    <property type="match status" value="1"/>
</dbReference>
<dbReference type="PRINTS" id="PR01814">
    <property type="entry name" value="ANNEXINPLANT"/>
</dbReference>
<comment type="domain">
    <text evidence="7">A pair of annexin repeats may form one binding site for calcium and phospholipid.</text>
</comment>
<evidence type="ECO:0000256" key="3">
    <source>
        <dbReference type="ARBA" id="ARBA00022837"/>
    </source>
</evidence>
<comment type="similarity">
    <text evidence="7">Belongs to the annexin family.</text>
</comment>
<dbReference type="FunFam" id="1.10.220.10:FF:000001">
    <property type="entry name" value="Annexin"/>
    <property type="match status" value="1"/>
</dbReference>
<keyword evidence="2 7" id="KW-0677">Repeat</keyword>
<proteinExistence type="inferred from homology"/>
<dbReference type="GO" id="GO:0005886">
    <property type="term" value="C:plasma membrane"/>
    <property type="evidence" value="ECO:0007669"/>
    <property type="project" value="TreeGrafter"/>
</dbReference>
<keyword evidence="5 7" id="KW-0111">Calcium/phospholipid-binding</keyword>
<dbReference type="PANTHER" id="PTHR10502:SF99">
    <property type="entry name" value="ANNEXIN D3"/>
    <property type="match status" value="1"/>
</dbReference>
<dbReference type="InterPro" id="IPR001464">
    <property type="entry name" value="Annexin"/>
</dbReference>
<dbReference type="GO" id="GO:0005509">
    <property type="term" value="F:calcium ion binding"/>
    <property type="evidence" value="ECO:0007669"/>
    <property type="project" value="InterPro"/>
</dbReference>
<keyword evidence="9" id="KW-1185">Reference proteome</keyword>
<accession>A0AAV7E4C2</accession>
<sequence>MATITIPEPLPSPVEDSEALRKAVQGWGTDEKAIIRILGRRNATQRSKICEAYQQLYQESLLDRLDSELSGDFRNAVIQWTLDPVQRDAKMAKEALKSKDPKRLLVLVEIACASTPDHLIAVRRAYCSLFKCSLEEDIILHAEPPFRKLLVSLVSAFRFDEAEVDEAVAQKEATALQEAIKRNATDEDHVVWILSTRNKFQLRTAFECYSKIYEISIDEDVKNSISGDLESLLATAIRCIHSPEKHFAQVIRKSIEGLGTDEDSLTRAIVMRAEVDMQRIKEEYQEAYKVKLADDVIGDTSGDYKDILLALIGEDNL</sequence>
<evidence type="ECO:0000256" key="6">
    <source>
        <dbReference type="PIRSR" id="PIRSR609118-1"/>
    </source>
</evidence>
<dbReference type="GO" id="GO:0005737">
    <property type="term" value="C:cytoplasm"/>
    <property type="evidence" value="ECO:0007669"/>
    <property type="project" value="TreeGrafter"/>
</dbReference>
<dbReference type="InterPro" id="IPR037104">
    <property type="entry name" value="Annexin_sf"/>
</dbReference>
<dbReference type="Gene3D" id="1.10.220.10">
    <property type="entry name" value="Annexin"/>
    <property type="match status" value="4"/>
</dbReference>
<evidence type="ECO:0000313" key="8">
    <source>
        <dbReference type="EMBL" id="KAG9443693.1"/>
    </source>
</evidence>
<keyword evidence="4 7" id="KW-0041">Annexin</keyword>
<feature type="binding site" evidence="6">
    <location>
        <position position="259"/>
    </location>
    <ligand>
        <name>Ca(2+)</name>
        <dbReference type="ChEBI" id="CHEBI:29108"/>
        <label>1</label>
    </ligand>
</feature>
<feature type="binding site" evidence="6">
    <location>
        <position position="68"/>
    </location>
    <ligand>
        <name>Ca(2+)</name>
        <dbReference type="ChEBI" id="CHEBI:29108"/>
        <label>1</label>
    </ligand>
</feature>
<feature type="binding site" evidence="6">
    <location>
        <position position="26"/>
    </location>
    <ligand>
        <name>Ca(2+)</name>
        <dbReference type="ChEBI" id="CHEBI:29108"/>
        <label>1</label>
    </ligand>
</feature>
<feature type="binding site" evidence="6">
    <location>
        <position position="299"/>
    </location>
    <ligand>
        <name>Ca(2+)</name>
        <dbReference type="ChEBI" id="CHEBI:29108"/>
        <label>1</label>
    </ligand>
</feature>
<organism evidence="8 9">
    <name type="scientific">Aristolochia fimbriata</name>
    <name type="common">White veined hardy Dutchman's pipe vine</name>
    <dbReference type="NCBI Taxonomy" id="158543"/>
    <lineage>
        <taxon>Eukaryota</taxon>
        <taxon>Viridiplantae</taxon>
        <taxon>Streptophyta</taxon>
        <taxon>Embryophyta</taxon>
        <taxon>Tracheophyta</taxon>
        <taxon>Spermatophyta</taxon>
        <taxon>Magnoliopsida</taxon>
        <taxon>Magnoliidae</taxon>
        <taxon>Piperales</taxon>
        <taxon>Aristolochiaceae</taxon>
        <taxon>Aristolochia</taxon>
    </lineage>
</organism>
<reference evidence="8 9" key="1">
    <citation type="submission" date="2021-07" db="EMBL/GenBank/DDBJ databases">
        <title>The Aristolochia fimbriata genome: insights into angiosperm evolution, floral development and chemical biosynthesis.</title>
        <authorList>
            <person name="Jiao Y."/>
        </authorList>
    </citation>
    <scope>NUCLEOTIDE SEQUENCE [LARGE SCALE GENOMIC DNA]</scope>
    <source>
        <strain evidence="8">IBCAS-2021</strain>
        <tissue evidence="8">Leaf</tissue>
    </source>
</reference>
<dbReference type="GO" id="GO:0001786">
    <property type="term" value="F:phosphatidylserine binding"/>
    <property type="evidence" value="ECO:0007669"/>
    <property type="project" value="TreeGrafter"/>
</dbReference>